<evidence type="ECO:0000256" key="1">
    <source>
        <dbReference type="ARBA" id="ARBA00005953"/>
    </source>
</evidence>
<proteinExistence type="inferred from homology"/>
<keyword evidence="4" id="KW-1185">Reference proteome</keyword>
<dbReference type="CDD" id="cd00586">
    <property type="entry name" value="4HBT"/>
    <property type="match status" value="1"/>
</dbReference>
<dbReference type="PATRIC" id="fig|1166018.3.peg.3358"/>
<dbReference type="KEGG" id="fae:FAES_1622"/>
<dbReference type="SUPFAM" id="SSF54637">
    <property type="entry name" value="Thioesterase/thiol ester dehydrase-isomerase"/>
    <property type="match status" value="1"/>
</dbReference>
<dbReference type="InterPro" id="IPR050563">
    <property type="entry name" value="4-hydroxybenzoyl-CoA_TE"/>
</dbReference>
<dbReference type="InterPro" id="IPR006684">
    <property type="entry name" value="YbgC/YbaW"/>
</dbReference>
<dbReference type="NCBIfam" id="TIGR00051">
    <property type="entry name" value="YbgC/FadM family acyl-CoA thioesterase"/>
    <property type="match status" value="1"/>
</dbReference>
<dbReference type="Pfam" id="PF13279">
    <property type="entry name" value="4HBT_2"/>
    <property type="match status" value="1"/>
</dbReference>
<dbReference type="HOGENOM" id="CLU_101141_3_2_10"/>
<organism evidence="3 4">
    <name type="scientific">Fibrella aestuarina BUZ 2</name>
    <dbReference type="NCBI Taxonomy" id="1166018"/>
    <lineage>
        <taxon>Bacteria</taxon>
        <taxon>Pseudomonadati</taxon>
        <taxon>Bacteroidota</taxon>
        <taxon>Cytophagia</taxon>
        <taxon>Cytophagales</taxon>
        <taxon>Spirosomataceae</taxon>
        <taxon>Fibrella</taxon>
    </lineage>
</organism>
<dbReference type="EMBL" id="HE796683">
    <property type="protein sequence ID" value="CCG99632.1"/>
    <property type="molecule type" value="Genomic_DNA"/>
</dbReference>
<dbReference type="AlphaFoldDB" id="I0K679"/>
<evidence type="ECO:0000313" key="3">
    <source>
        <dbReference type="EMBL" id="CCG99632.1"/>
    </source>
</evidence>
<dbReference type="eggNOG" id="COG0824">
    <property type="taxonomic scope" value="Bacteria"/>
</dbReference>
<dbReference type="InterPro" id="IPR029069">
    <property type="entry name" value="HotDog_dom_sf"/>
</dbReference>
<dbReference type="STRING" id="1166018.FAES_1622"/>
<dbReference type="PANTHER" id="PTHR31793">
    <property type="entry name" value="4-HYDROXYBENZOYL-COA THIOESTERASE FAMILY MEMBER"/>
    <property type="match status" value="1"/>
</dbReference>
<keyword evidence="2" id="KW-0378">Hydrolase</keyword>
<evidence type="ECO:0000256" key="2">
    <source>
        <dbReference type="ARBA" id="ARBA00022801"/>
    </source>
</evidence>
<name>I0K679_9BACT</name>
<sequence length="180" mass="20638">MVERKRGRMEKELPAPFLPLLLSTIPPYSPFPLSPMFTFLVPPFRVRYADTDQMGYVYYGNYARFYEIGRVEALRSLGFAYKALEATGVLMPVYENTSRYLKPARYDDLLTVEVTIPELPRARIIFQYAIRNEAGELLHTGQTTLVFQRADTGRLCAAPPGLLEHLKPFFEHEINQAAQT</sequence>
<gene>
    <name evidence="3" type="ORF">FAES_1622</name>
</gene>
<accession>I0K679</accession>
<evidence type="ECO:0000313" key="4">
    <source>
        <dbReference type="Proteomes" id="UP000011058"/>
    </source>
</evidence>
<reference evidence="3 4" key="1">
    <citation type="journal article" date="2012" name="J. Bacteriol.">
        <title>Genome Sequence of Fibrella aestuarina BUZ 2T, a Filamentous Marine Bacterium.</title>
        <authorList>
            <person name="Filippini M."/>
            <person name="Qi W."/>
            <person name="Blom J."/>
            <person name="Goesmann A."/>
            <person name="Smits T.H."/>
            <person name="Bagheri H.C."/>
        </authorList>
    </citation>
    <scope>NUCLEOTIDE SEQUENCE [LARGE SCALE GENOMIC DNA]</scope>
    <source>
        <strain evidence="4">BUZ 2T</strain>
    </source>
</reference>
<dbReference type="PANTHER" id="PTHR31793:SF27">
    <property type="entry name" value="NOVEL THIOESTERASE SUPERFAMILY DOMAIN AND SAPOSIN A-TYPE DOMAIN CONTAINING PROTEIN (0610012H03RIK)"/>
    <property type="match status" value="1"/>
</dbReference>
<dbReference type="Gene3D" id="3.10.129.10">
    <property type="entry name" value="Hotdog Thioesterase"/>
    <property type="match status" value="1"/>
</dbReference>
<dbReference type="Proteomes" id="UP000011058">
    <property type="component" value="Chromosome"/>
</dbReference>
<protein>
    <submittedName>
        <fullName evidence="3">Uncharacterized protein</fullName>
    </submittedName>
</protein>
<dbReference type="GO" id="GO:0047617">
    <property type="term" value="F:fatty acyl-CoA hydrolase activity"/>
    <property type="evidence" value="ECO:0007669"/>
    <property type="project" value="TreeGrafter"/>
</dbReference>
<comment type="similarity">
    <text evidence="1">Belongs to the 4-hydroxybenzoyl-CoA thioesterase family.</text>
</comment>